<protein>
    <submittedName>
        <fullName evidence="1">Tir chaperone protein (CesT) family protein</fullName>
    </submittedName>
</protein>
<dbReference type="Gene3D" id="3.30.1460.10">
    <property type="match status" value="1"/>
</dbReference>
<name>A0A1H0CE58_9HYPH</name>
<reference evidence="1 2" key="1">
    <citation type="submission" date="2016-10" db="EMBL/GenBank/DDBJ databases">
        <authorList>
            <person name="de Groot N.N."/>
        </authorList>
    </citation>
    <scope>NUCLEOTIDE SEQUENCE [LARGE SCALE GENOMIC DNA]</scope>
    <source>
        <strain evidence="2">L7-484,KACC 16230,DSM 25025</strain>
    </source>
</reference>
<dbReference type="SUPFAM" id="SSF69635">
    <property type="entry name" value="Type III secretory system chaperone-like"/>
    <property type="match status" value="1"/>
</dbReference>
<sequence length="152" mass="16406">MHDVHQTIEVLGTALGLEDLQFDADGNLTLAIDGDLLINIHKHDTTTFEIWTALRSNVDTRDPSLLASLLIANHLGEGTGASRLALTPDRSGVVLCVRLSVEDLSERGLERHLADFIRHATFWNSPHSLSSSAGVNAGMPVGGDEPSFMIRA</sequence>
<dbReference type="OrthoDB" id="8451111at2"/>
<organism evidence="1 2">
    <name type="scientific">Aureimonas jatrophae</name>
    <dbReference type="NCBI Taxonomy" id="1166073"/>
    <lineage>
        <taxon>Bacteria</taxon>
        <taxon>Pseudomonadati</taxon>
        <taxon>Pseudomonadota</taxon>
        <taxon>Alphaproteobacteria</taxon>
        <taxon>Hyphomicrobiales</taxon>
        <taxon>Aurantimonadaceae</taxon>
        <taxon>Aureimonas</taxon>
    </lineage>
</organism>
<proteinExistence type="predicted"/>
<dbReference type="RefSeq" id="WP_090667727.1">
    <property type="nucleotide sequence ID" value="NZ_FNIT01000001.1"/>
</dbReference>
<dbReference type="CDD" id="cd16364">
    <property type="entry name" value="T3SC_I-like"/>
    <property type="match status" value="1"/>
</dbReference>
<gene>
    <name evidence="1" type="ORF">SAMN05192530_101263</name>
</gene>
<keyword evidence="2" id="KW-1185">Reference proteome</keyword>
<dbReference type="AlphaFoldDB" id="A0A1H0CE58"/>
<dbReference type="InterPro" id="IPR010261">
    <property type="entry name" value="Tir_chaperone"/>
</dbReference>
<dbReference type="GO" id="GO:0030254">
    <property type="term" value="P:protein secretion by the type III secretion system"/>
    <property type="evidence" value="ECO:0007669"/>
    <property type="project" value="InterPro"/>
</dbReference>
<dbReference type="STRING" id="1166073.SAMN05192530_101263"/>
<dbReference type="Proteomes" id="UP000198793">
    <property type="component" value="Unassembled WGS sequence"/>
</dbReference>
<dbReference type="EMBL" id="FNIT01000001">
    <property type="protein sequence ID" value="SDN56041.1"/>
    <property type="molecule type" value="Genomic_DNA"/>
</dbReference>
<accession>A0A1H0CE58</accession>
<evidence type="ECO:0000313" key="1">
    <source>
        <dbReference type="EMBL" id="SDN56041.1"/>
    </source>
</evidence>
<evidence type="ECO:0000313" key="2">
    <source>
        <dbReference type="Proteomes" id="UP000198793"/>
    </source>
</evidence>
<dbReference type="Pfam" id="PF05932">
    <property type="entry name" value="CesT"/>
    <property type="match status" value="1"/>
</dbReference>